<dbReference type="Proteomes" id="UP000274822">
    <property type="component" value="Unassembled WGS sequence"/>
</dbReference>
<protein>
    <submittedName>
        <fullName evidence="1">Uncharacterized protein</fullName>
    </submittedName>
</protein>
<organism evidence="1 2">
    <name type="scientific">Jimgerdemannia flammicorona</name>
    <dbReference type="NCBI Taxonomy" id="994334"/>
    <lineage>
        <taxon>Eukaryota</taxon>
        <taxon>Fungi</taxon>
        <taxon>Fungi incertae sedis</taxon>
        <taxon>Mucoromycota</taxon>
        <taxon>Mucoromycotina</taxon>
        <taxon>Endogonomycetes</taxon>
        <taxon>Endogonales</taxon>
        <taxon>Endogonaceae</taxon>
        <taxon>Jimgerdemannia</taxon>
    </lineage>
</organism>
<dbReference type="EMBL" id="RBNJ01001173">
    <property type="protein sequence ID" value="RUS33473.1"/>
    <property type="molecule type" value="Genomic_DNA"/>
</dbReference>
<proteinExistence type="predicted"/>
<dbReference type="AlphaFoldDB" id="A0A433QUK5"/>
<evidence type="ECO:0000313" key="2">
    <source>
        <dbReference type="Proteomes" id="UP000274822"/>
    </source>
</evidence>
<sequence>MAKCAKSLYHWLKDIILVTNDSLTGTQVWLNTYHGEQGNFGQGVILSCFRRPDCHLLPPPTGSSRHASGGPRLPRHKRVRLPLHLRYTISTRAHIPLFPLTLTIFHATSQRACQLANLDLINIVFLIRVAYQQALYHKNSGFVKRGNGVEQLGTSGLSWGCLNVLINLFSVPQARNAATAAKRLKSFILYGAPAITRLAHASLALP</sequence>
<reference evidence="1 2" key="1">
    <citation type="journal article" date="2018" name="New Phytol.">
        <title>Phylogenomics of Endogonaceae and evolution of mycorrhizas within Mucoromycota.</title>
        <authorList>
            <person name="Chang Y."/>
            <person name="Desiro A."/>
            <person name="Na H."/>
            <person name="Sandor L."/>
            <person name="Lipzen A."/>
            <person name="Clum A."/>
            <person name="Barry K."/>
            <person name="Grigoriev I.V."/>
            <person name="Martin F.M."/>
            <person name="Stajich J.E."/>
            <person name="Smith M.E."/>
            <person name="Bonito G."/>
            <person name="Spatafora J.W."/>
        </authorList>
    </citation>
    <scope>NUCLEOTIDE SEQUENCE [LARGE SCALE GENOMIC DNA]</scope>
    <source>
        <strain evidence="1 2">AD002</strain>
    </source>
</reference>
<accession>A0A433QUK5</accession>
<keyword evidence="2" id="KW-1185">Reference proteome</keyword>
<evidence type="ECO:0000313" key="1">
    <source>
        <dbReference type="EMBL" id="RUS33473.1"/>
    </source>
</evidence>
<gene>
    <name evidence="1" type="ORF">BC938DRAFT_471507</name>
</gene>
<comment type="caution">
    <text evidence="1">The sequence shown here is derived from an EMBL/GenBank/DDBJ whole genome shotgun (WGS) entry which is preliminary data.</text>
</comment>
<name>A0A433QUK5_9FUNG</name>